<protein>
    <submittedName>
        <fullName evidence="1">Uncharacterized protein</fullName>
    </submittedName>
</protein>
<dbReference type="EMBL" id="UYWW01013170">
    <property type="protein sequence ID" value="VDM23106.1"/>
    <property type="molecule type" value="Genomic_DNA"/>
</dbReference>
<evidence type="ECO:0000313" key="1">
    <source>
        <dbReference type="EMBL" id="VDM23106.1"/>
    </source>
</evidence>
<dbReference type="Proteomes" id="UP000270924">
    <property type="component" value="Unassembled WGS sequence"/>
</dbReference>
<dbReference type="InParanoid" id="A0A3P7ET68"/>
<keyword evidence="2" id="KW-1185">Reference proteome</keyword>
<proteinExistence type="predicted"/>
<sequence>MVKQSSHTYSENKWGASDATKCHKSIRAADRRLSPQNLTHCHFSIIHRSGEVQEPAPMRQFSASQGLLSVLITKFPLFLIQWSGPDGLNKKAKLEFSELIDVNLMDLMPVTQVLCNIFSYN</sequence>
<reference evidence="1 2" key="1">
    <citation type="submission" date="2018-11" db="EMBL/GenBank/DDBJ databases">
        <authorList>
            <consortium name="Pathogen Informatics"/>
        </authorList>
    </citation>
    <scope>NUCLEOTIDE SEQUENCE [LARGE SCALE GENOMIC DNA]</scope>
</reference>
<gene>
    <name evidence="1" type="ORF">WBA_LOCUS12828</name>
</gene>
<organism evidence="1 2">
    <name type="scientific">Wuchereria bancrofti</name>
    <dbReference type="NCBI Taxonomy" id="6293"/>
    <lineage>
        <taxon>Eukaryota</taxon>
        <taxon>Metazoa</taxon>
        <taxon>Ecdysozoa</taxon>
        <taxon>Nematoda</taxon>
        <taxon>Chromadorea</taxon>
        <taxon>Rhabditida</taxon>
        <taxon>Spirurina</taxon>
        <taxon>Spiruromorpha</taxon>
        <taxon>Filarioidea</taxon>
        <taxon>Onchocercidae</taxon>
        <taxon>Wuchereria</taxon>
    </lineage>
</organism>
<dbReference type="AlphaFoldDB" id="A0A3P7ET68"/>
<name>A0A3P7ET68_WUCBA</name>
<evidence type="ECO:0000313" key="2">
    <source>
        <dbReference type="Proteomes" id="UP000270924"/>
    </source>
</evidence>
<accession>A0A3P7ET68</accession>